<gene>
    <name evidence="3" type="primary">LOC115626475</name>
</gene>
<dbReference type="Proteomes" id="UP000504634">
    <property type="component" value="Unplaced"/>
</dbReference>
<keyword evidence="1" id="KW-1133">Transmembrane helix</keyword>
<name>A0A6J2TRI3_DROLE</name>
<sequence>MIATLFFKIMADISERVVTLIILVYQIVMVFRSISPIKREALLLVVHNVFFYFVINRFKHLAQASIKSPGPVNTFYYMPVVYEATASEQRAQQMHQVFLTPMWKFFETLFRHHLALLLPFNLALLVPNCKLLLISSLVLVSNFVMFVCFIGSLSYWLLLSDFPMSLRLLNIVCFGPGFQIWLIFRLLTHVWIRAN</sequence>
<dbReference type="RefSeq" id="XP_030377718.1">
    <property type="nucleotide sequence ID" value="XM_030521858.1"/>
</dbReference>
<keyword evidence="1" id="KW-0812">Transmembrane</keyword>
<feature type="transmembrane region" description="Helical" evidence="1">
    <location>
        <begin position="132"/>
        <end position="156"/>
    </location>
</feature>
<feature type="transmembrane region" description="Helical" evidence="1">
    <location>
        <begin position="17"/>
        <end position="35"/>
    </location>
</feature>
<reference evidence="3" key="1">
    <citation type="submission" date="2025-08" db="UniProtKB">
        <authorList>
            <consortium name="RefSeq"/>
        </authorList>
    </citation>
    <scope>IDENTIFICATION</scope>
    <source>
        <strain evidence="3">11010-0011.00</strain>
        <tissue evidence="3">Whole body</tissue>
    </source>
</reference>
<feature type="transmembrane region" description="Helical" evidence="1">
    <location>
        <begin position="168"/>
        <end position="192"/>
    </location>
</feature>
<evidence type="ECO:0000313" key="3">
    <source>
        <dbReference type="RefSeq" id="XP_030377718.1"/>
    </source>
</evidence>
<dbReference type="OrthoDB" id="7882933at2759"/>
<keyword evidence="2" id="KW-1185">Reference proteome</keyword>
<evidence type="ECO:0000256" key="1">
    <source>
        <dbReference type="SAM" id="Phobius"/>
    </source>
</evidence>
<organism evidence="2 3">
    <name type="scientific">Drosophila lebanonensis</name>
    <name type="common">Fruit fly</name>
    <name type="synonym">Scaptodrosophila lebanonensis</name>
    <dbReference type="NCBI Taxonomy" id="7225"/>
    <lineage>
        <taxon>Eukaryota</taxon>
        <taxon>Metazoa</taxon>
        <taxon>Ecdysozoa</taxon>
        <taxon>Arthropoda</taxon>
        <taxon>Hexapoda</taxon>
        <taxon>Insecta</taxon>
        <taxon>Pterygota</taxon>
        <taxon>Neoptera</taxon>
        <taxon>Endopterygota</taxon>
        <taxon>Diptera</taxon>
        <taxon>Brachycera</taxon>
        <taxon>Muscomorpha</taxon>
        <taxon>Ephydroidea</taxon>
        <taxon>Drosophilidae</taxon>
        <taxon>Scaptodrosophila</taxon>
    </lineage>
</organism>
<feature type="transmembrane region" description="Helical" evidence="1">
    <location>
        <begin position="41"/>
        <end position="58"/>
    </location>
</feature>
<dbReference type="AlphaFoldDB" id="A0A6J2TRI3"/>
<accession>A0A6J2TRI3</accession>
<dbReference type="GeneID" id="115626475"/>
<evidence type="ECO:0000313" key="2">
    <source>
        <dbReference type="Proteomes" id="UP000504634"/>
    </source>
</evidence>
<proteinExistence type="predicted"/>
<keyword evidence="1" id="KW-0472">Membrane</keyword>
<protein>
    <submittedName>
        <fullName evidence="3">Uncharacterized protein LOC115626475 isoform X1</fullName>
    </submittedName>
</protein>